<dbReference type="InterPro" id="IPR008966">
    <property type="entry name" value="Adhesion_dom_sf"/>
</dbReference>
<dbReference type="STRING" id="405444.ABB26_11680"/>
<reference evidence="6 7" key="1">
    <citation type="submission" date="2015-05" db="EMBL/GenBank/DDBJ databases">
        <title>Genome sequencing and analysis of members of genus Stenotrophomonas.</title>
        <authorList>
            <person name="Patil P.P."/>
            <person name="Midha S."/>
            <person name="Patil P.B."/>
        </authorList>
    </citation>
    <scope>NUCLEOTIDE SEQUENCE [LARGE SCALE GENOMIC DNA]</scope>
    <source>
        <strain evidence="6 7">DSM 18929</strain>
    </source>
</reference>
<dbReference type="SUPFAM" id="SSF49401">
    <property type="entry name" value="Bacterial adhesins"/>
    <property type="match status" value="1"/>
</dbReference>
<evidence type="ECO:0000256" key="3">
    <source>
        <dbReference type="ARBA" id="ARBA00022729"/>
    </source>
</evidence>
<comment type="similarity">
    <text evidence="2">Belongs to the fimbrial protein family.</text>
</comment>
<dbReference type="PANTHER" id="PTHR33420:SF3">
    <property type="entry name" value="FIMBRIAL SUBUNIT ELFA"/>
    <property type="match status" value="1"/>
</dbReference>
<organism evidence="6 7">
    <name type="scientific">Stenotrophomonas humi</name>
    <dbReference type="NCBI Taxonomy" id="405444"/>
    <lineage>
        <taxon>Bacteria</taxon>
        <taxon>Pseudomonadati</taxon>
        <taxon>Pseudomonadota</taxon>
        <taxon>Gammaproteobacteria</taxon>
        <taxon>Lysobacterales</taxon>
        <taxon>Lysobacteraceae</taxon>
        <taxon>Stenotrophomonas</taxon>
    </lineage>
</organism>
<keyword evidence="4" id="KW-0281">Fimbrium</keyword>
<keyword evidence="7" id="KW-1185">Reference proteome</keyword>
<dbReference type="PATRIC" id="fig|405444.3.peg.1426"/>
<sequence>MNKLSLVAAIAFAAAMMAPAAQAADGTIEFYGAVTGVTCKINQGARDMTVVLPTVSTDTLKHAGAQAGRTPFVIELTDCDAGAGTVSTVFEGDSHIDANGNLNIDAGGAANVQVSLLDENHKKIKVGFSKKDQDSQQVSVVGGSALLNYYAQYEATDAAGEGAVVTRVRYSISYE</sequence>
<protein>
    <recommendedName>
        <fullName evidence="8">Fimbrial protein</fullName>
    </recommendedName>
</protein>
<keyword evidence="3 5" id="KW-0732">Signal</keyword>
<accession>A0A0R0CCE2</accession>
<dbReference type="OrthoDB" id="6494728at2"/>
<dbReference type="PANTHER" id="PTHR33420">
    <property type="entry name" value="FIMBRIAL SUBUNIT ELFA-RELATED"/>
    <property type="match status" value="1"/>
</dbReference>
<evidence type="ECO:0000256" key="4">
    <source>
        <dbReference type="ARBA" id="ARBA00023263"/>
    </source>
</evidence>
<dbReference type="RefSeq" id="WP_057634286.1">
    <property type="nucleotide sequence ID" value="NZ_LDJI01000021.1"/>
</dbReference>
<dbReference type="InterPro" id="IPR039458">
    <property type="entry name" value="FimA-like"/>
</dbReference>
<dbReference type="InterPro" id="IPR036937">
    <property type="entry name" value="Adhesion_dom_fimbrial_sf"/>
</dbReference>
<evidence type="ECO:0000256" key="1">
    <source>
        <dbReference type="ARBA" id="ARBA00004561"/>
    </source>
</evidence>
<feature type="signal peptide" evidence="5">
    <location>
        <begin position="1"/>
        <end position="23"/>
    </location>
</feature>
<dbReference type="AlphaFoldDB" id="A0A0R0CCE2"/>
<dbReference type="InterPro" id="IPR050263">
    <property type="entry name" value="Bact_Fimbrial_Adh_Pro"/>
</dbReference>
<evidence type="ECO:0000313" key="7">
    <source>
        <dbReference type="Proteomes" id="UP000050864"/>
    </source>
</evidence>
<evidence type="ECO:0000256" key="5">
    <source>
        <dbReference type="SAM" id="SignalP"/>
    </source>
</evidence>
<evidence type="ECO:0008006" key="8">
    <source>
        <dbReference type="Google" id="ProtNLM"/>
    </source>
</evidence>
<dbReference type="Proteomes" id="UP000050864">
    <property type="component" value="Unassembled WGS sequence"/>
</dbReference>
<comment type="caution">
    <text evidence="6">The sequence shown here is derived from an EMBL/GenBank/DDBJ whole genome shotgun (WGS) entry which is preliminary data.</text>
</comment>
<dbReference type="GO" id="GO:0043709">
    <property type="term" value="P:cell adhesion involved in single-species biofilm formation"/>
    <property type="evidence" value="ECO:0007669"/>
    <property type="project" value="TreeGrafter"/>
</dbReference>
<feature type="chain" id="PRO_5006393810" description="Fimbrial protein" evidence="5">
    <location>
        <begin position="24"/>
        <end position="175"/>
    </location>
</feature>
<comment type="subcellular location">
    <subcellularLocation>
        <location evidence="1">Fimbrium</location>
    </subcellularLocation>
</comment>
<gene>
    <name evidence="6" type="ORF">ABB26_11680</name>
</gene>
<dbReference type="GO" id="GO:0009289">
    <property type="term" value="C:pilus"/>
    <property type="evidence" value="ECO:0007669"/>
    <property type="project" value="UniProtKB-SubCell"/>
</dbReference>
<evidence type="ECO:0000256" key="2">
    <source>
        <dbReference type="ARBA" id="ARBA00006671"/>
    </source>
</evidence>
<name>A0A0R0CCE2_9GAMM</name>
<dbReference type="Gene3D" id="2.60.40.1090">
    <property type="entry name" value="Fimbrial-type adhesion domain"/>
    <property type="match status" value="1"/>
</dbReference>
<dbReference type="Pfam" id="PF16970">
    <property type="entry name" value="FimA"/>
    <property type="match status" value="1"/>
</dbReference>
<dbReference type="EMBL" id="LDJI01000021">
    <property type="protein sequence ID" value="KRG63569.1"/>
    <property type="molecule type" value="Genomic_DNA"/>
</dbReference>
<evidence type="ECO:0000313" key="6">
    <source>
        <dbReference type="EMBL" id="KRG63569.1"/>
    </source>
</evidence>
<proteinExistence type="inferred from homology"/>